<dbReference type="PANTHER" id="PTHR42966:SF1">
    <property type="entry name" value="SIALIC ACID SYNTHASE"/>
    <property type="match status" value="1"/>
</dbReference>
<dbReference type="InterPro" id="IPR013132">
    <property type="entry name" value="PseI/NeuA/B-like_N"/>
</dbReference>
<comment type="caution">
    <text evidence="2">The sequence shown here is derived from an EMBL/GenBank/DDBJ whole genome shotgun (WGS) entry which is preliminary data.</text>
</comment>
<protein>
    <submittedName>
        <fullName evidence="2">N-acetylneuraminate synthase family protein</fullName>
    </submittedName>
</protein>
<dbReference type="Pfam" id="PF03102">
    <property type="entry name" value="NeuB"/>
    <property type="match status" value="1"/>
</dbReference>
<dbReference type="PANTHER" id="PTHR42966">
    <property type="entry name" value="N-ACETYLNEURAMINATE SYNTHASE"/>
    <property type="match status" value="1"/>
</dbReference>
<dbReference type="SUPFAM" id="SSF51569">
    <property type="entry name" value="Aldolase"/>
    <property type="match status" value="1"/>
</dbReference>
<keyword evidence="3" id="KW-1185">Reference proteome</keyword>
<dbReference type="InterPro" id="IPR051690">
    <property type="entry name" value="PseI-like"/>
</dbReference>
<sequence>MMDKIKQAQPPVVIAEIGCNHKGDLGIAKEMIRIAKLFCNVEYVKFQKRNSRELMTDEQYNSPHPVPYHSYGETYGQHREFLEFDIDQHAQLKEYCEGLGIGYSCSVWDMTSLKEIMELNLDHIKIPSAINTHWELLEHMCRYYKGDIHISLGMTTYEEQGKIIQLLQNHKRLQDVVLYHCTSGYPVPHRDICLLGIRQLVESLGERVKAIGFSAHYTGIGLDGAAYVLGAQYIERHFTLDRSWKGTDHAASLEPDGLRRVRKDTIAIAEALRNKDTDILDIELPQRKKLKWQPKESVVMSASGF</sequence>
<dbReference type="Gene3D" id="3.20.20.70">
    <property type="entry name" value="Aldolase class I"/>
    <property type="match status" value="1"/>
</dbReference>
<evidence type="ECO:0000313" key="3">
    <source>
        <dbReference type="Proteomes" id="UP001250932"/>
    </source>
</evidence>
<proteinExistence type="predicted"/>
<organism evidence="2 3">
    <name type="scientific">Candidatus Nitronereus thalassa</name>
    <dbReference type="NCBI Taxonomy" id="3020898"/>
    <lineage>
        <taxon>Bacteria</taxon>
        <taxon>Pseudomonadati</taxon>
        <taxon>Nitrospirota</taxon>
        <taxon>Nitrospiria</taxon>
        <taxon>Nitrospirales</taxon>
        <taxon>Nitrospiraceae</taxon>
        <taxon>Candidatus Nitronereus</taxon>
    </lineage>
</organism>
<evidence type="ECO:0000313" key="2">
    <source>
        <dbReference type="EMBL" id="MDT7041539.1"/>
    </source>
</evidence>
<dbReference type="InterPro" id="IPR013785">
    <property type="entry name" value="Aldolase_TIM"/>
</dbReference>
<accession>A0ABU3K555</accession>
<evidence type="ECO:0000259" key="1">
    <source>
        <dbReference type="Pfam" id="PF03102"/>
    </source>
</evidence>
<feature type="domain" description="PseI/NeuA/B-like" evidence="1">
    <location>
        <begin position="31"/>
        <end position="275"/>
    </location>
</feature>
<dbReference type="Proteomes" id="UP001250932">
    <property type="component" value="Unassembled WGS sequence"/>
</dbReference>
<dbReference type="EMBL" id="JAQOUE010000001">
    <property type="protein sequence ID" value="MDT7041539.1"/>
    <property type="molecule type" value="Genomic_DNA"/>
</dbReference>
<gene>
    <name evidence="2" type="ORF">PPG34_04205</name>
</gene>
<name>A0ABU3K555_9BACT</name>
<reference evidence="2 3" key="1">
    <citation type="journal article" date="2023" name="ISME J.">
        <title>Cultivation and genomic characterization of novel and ubiquitous marine nitrite-oxidizing bacteria from the Nitrospirales.</title>
        <authorList>
            <person name="Mueller A.J."/>
            <person name="Daebeler A."/>
            <person name="Herbold C.W."/>
            <person name="Kirkegaard R.H."/>
            <person name="Daims H."/>
        </authorList>
    </citation>
    <scope>NUCLEOTIDE SEQUENCE [LARGE SCALE GENOMIC DNA]</scope>
    <source>
        <strain evidence="2 3">EB</strain>
    </source>
</reference>